<dbReference type="PANTHER" id="PTHR46211:SF1">
    <property type="entry name" value="GLYCEROPHOSPHODIESTER PHOSPHODIESTERASE, CYTOPLASMIC"/>
    <property type="match status" value="1"/>
</dbReference>
<protein>
    <submittedName>
        <fullName evidence="2">Glycerophosphodiester phosphodiesterase</fullName>
    </submittedName>
</protein>
<dbReference type="InterPro" id="IPR017946">
    <property type="entry name" value="PLC-like_Pdiesterase_TIM-brl"/>
</dbReference>
<dbReference type="PANTHER" id="PTHR46211">
    <property type="entry name" value="GLYCEROPHOSPHORYL DIESTER PHOSPHODIESTERASE"/>
    <property type="match status" value="1"/>
</dbReference>
<evidence type="ECO:0000313" key="3">
    <source>
        <dbReference type="Proteomes" id="UP000625527"/>
    </source>
</evidence>
<feature type="domain" description="GP-PDE" evidence="1">
    <location>
        <begin position="4"/>
        <end position="245"/>
    </location>
</feature>
<dbReference type="Gene3D" id="3.20.20.190">
    <property type="entry name" value="Phosphatidylinositol (PI) phosphodiesterase"/>
    <property type="match status" value="1"/>
</dbReference>
<accession>A0ABR9MSM7</accession>
<dbReference type="Proteomes" id="UP000625527">
    <property type="component" value="Unassembled WGS sequence"/>
</dbReference>
<comment type="caution">
    <text evidence="2">The sequence shown here is derived from an EMBL/GenBank/DDBJ whole genome shotgun (WGS) entry which is preliminary data.</text>
</comment>
<name>A0ABR9MSM7_9MICO</name>
<evidence type="ECO:0000313" key="2">
    <source>
        <dbReference type="EMBL" id="MBE1874382.1"/>
    </source>
</evidence>
<dbReference type="Pfam" id="PF03009">
    <property type="entry name" value="GDPD"/>
    <property type="match status" value="1"/>
</dbReference>
<dbReference type="SUPFAM" id="SSF51695">
    <property type="entry name" value="PLC-like phosphodiesterases"/>
    <property type="match status" value="1"/>
</dbReference>
<dbReference type="PROSITE" id="PS51704">
    <property type="entry name" value="GP_PDE"/>
    <property type="match status" value="1"/>
</dbReference>
<sequence>MTRPAVVAHRGNSSVAPQNTLAAIEAACRAGADAVEIDLQRTADGAAVIIHDDVVDATTDGHGAVARLSLVQLRALDAGRWFGPAYAGQRVPLLAEVLEILVRYPSTHLLLELKGVWAPAEIRGVTTAIDDAGLGERVLVQSFWPDTVAAARDVAPHLERGLLLAYEPPDVLDVCAGLGVAACNPSAEMVRRDPGIVTRLHRAGLRVMVWTENDPSGWSHLCEVDDGAGVDAIITDRPDRLLGWFCR</sequence>
<dbReference type="InterPro" id="IPR030395">
    <property type="entry name" value="GP_PDE_dom"/>
</dbReference>
<proteinExistence type="predicted"/>
<dbReference type="EMBL" id="JADAQT010000020">
    <property type="protein sequence ID" value="MBE1874382.1"/>
    <property type="molecule type" value="Genomic_DNA"/>
</dbReference>
<keyword evidence="3" id="KW-1185">Reference proteome</keyword>
<reference evidence="2 3" key="1">
    <citation type="submission" date="2020-10" db="EMBL/GenBank/DDBJ databases">
        <title>Myceligenerans pegani sp. nov., an endophytic actinomycete isolated from Peganum harmala L. in Xinjiang, China.</title>
        <authorList>
            <person name="Xin L."/>
        </authorList>
    </citation>
    <scope>NUCLEOTIDE SEQUENCE [LARGE SCALE GENOMIC DNA]</scope>
    <source>
        <strain evidence="2 3">TRM65318</strain>
    </source>
</reference>
<gene>
    <name evidence="2" type="ORF">IHE71_01485</name>
</gene>
<evidence type="ECO:0000259" key="1">
    <source>
        <dbReference type="PROSITE" id="PS51704"/>
    </source>
</evidence>
<organism evidence="2 3">
    <name type="scientific">Myceligenerans pegani</name>
    <dbReference type="NCBI Taxonomy" id="2776917"/>
    <lineage>
        <taxon>Bacteria</taxon>
        <taxon>Bacillati</taxon>
        <taxon>Actinomycetota</taxon>
        <taxon>Actinomycetes</taxon>
        <taxon>Micrococcales</taxon>
        <taxon>Promicromonosporaceae</taxon>
        <taxon>Myceligenerans</taxon>
    </lineage>
</organism>